<dbReference type="RefSeq" id="WP_345003350.1">
    <property type="nucleotide sequence ID" value="NZ_BAAAXV010000012.1"/>
</dbReference>
<sequence length="207" mass="22807">MPIRQSISAITAVVLLVLGLSGTASASAAQPDIDTTEETVSVTGDVPPPPPPPMTKDGVQLQGSWIGPYTFRNLNSGRCLDILGASKERGAPAVQYRCVAGGRSQMWYLWHTEGDGFIDFHLIGNSWSGKCIMEWNANRQALVKQIECNTYVPAMVWSNTADYPQFQQNDESNFCMEVQGGSLDDFAAIVTWDCHHQAHQVWLRYNA</sequence>
<reference evidence="4 5" key="1">
    <citation type="submission" date="2024-09" db="EMBL/GenBank/DDBJ databases">
        <authorList>
            <person name="Sun Q."/>
            <person name="Mori K."/>
        </authorList>
    </citation>
    <scope>NUCLEOTIDE SEQUENCE [LARGE SCALE GENOMIC DNA]</scope>
    <source>
        <strain evidence="4 5">JCM 3143</strain>
    </source>
</reference>
<dbReference type="InterPro" id="IPR000772">
    <property type="entry name" value="Ricin_B_lectin"/>
</dbReference>
<evidence type="ECO:0000256" key="2">
    <source>
        <dbReference type="SAM" id="SignalP"/>
    </source>
</evidence>
<dbReference type="PROSITE" id="PS50231">
    <property type="entry name" value="RICIN_B_LECTIN"/>
    <property type="match status" value="1"/>
</dbReference>
<accession>A0ABV5S5B2</accession>
<name>A0ABV5S5B2_9ACTN</name>
<evidence type="ECO:0000313" key="5">
    <source>
        <dbReference type="Proteomes" id="UP001589532"/>
    </source>
</evidence>
<feature type="chain" id="PRO_5047144788" evidence="2">
    <location>
        <begin position="27"/>
        <end position="207"/>
    </location>
</feature>
<proteinExistence type="predicted"/>
<organism evidence="4 5">
    <name type="scientific">Nonomuraea helvata</name>
    <dbReference type="NCBI Taxonomy" id="37484"/>
    <lineage>
        <taxon>Bacteria</taxon>
        <taxon>Bacillati</taxon>
        <taxon>Actinomycetota</taxon>
        <taxon>Actinomycetes</taxon>
        <taxon>Streptosporangiales</taxon>
        <taxon>Streptosporangiaceae</taxon>
        <taxon>Nonomuraea</taxon>
    </lineage>
</organism>
<dbReference type="CDD" id="cd00161">
    <property type="entry name" value="beta-trefoil_Ricin-like"/>
    <property type="match status" value="1"/>
</dbReference>
<dbReference type="Pfam" id="PF00652">
    <property type="entry name" value="Ricin_B_lectin"/>
    <property type="match status" value="1"/>
</dbReference>
<feature type="signal peptide" evidence="2">
    <location>
        <begin position="1"/>
        <end position="26"/>
    </location>
</feature>
<dbReference type="SUPFAM" id="SSF50370">
    <property type="entry name" value="Ricin B-like lectins"/>
    <property type="match status" value="1"/>
</dbReference>
<comment type="caution">
    <text evidence="4">The sequence shown here is derived from an EMBL/GenBank/DDBJ whole genome shotgun (WGS) entry which is preliminary data.</text>
</comment>
<dbReference type="SMART" id="SM00458">
    <property type="entry name" value="RICIN"/>
    <property type="match status" value="1"/>
</dbReference>
<feature type="domain" description="Ricin B lectin" evidence="3">
    <location>
        <begin position="67"/>
        <end position="205"/>
    </location>
</feature>
<keyword evidence="2" id="KW-0732">Signal</keyword>
<dbReference type="InterPro" id="IPR035992">
    <property type="entry name" value="Ricin_B-like_lectins"/>
</dbReference>
<dbReference type="Gene3D" id="2.80.10.50">
    <property type="match status" value="2"/>
</dbReference>
<keyword evidence="5" id="KW-1185">Reference proteome</keyword>
<evidence type="ECO:0000313" key="4">
    <source>
        <dbReference type="EMBL" id="MFB9626169.1"/>
    </source>
</evidence>
<dbReference type="Proteomes" id="UP001589532">
    <property type="component" value="Unassembled WGS sequence"/>
</dbReference>
<evidence type="ECO:0000259" key="3">
    <source>
        <dbReference type="SMART" id="SM00458"/>
    </source>
</evidence>
<gene>
    <name evidence="4" type="ORF">ACFFSA_24045</name>
</gene>
<evidence type="ECO:0000256" key="1">
    <source>
        <dbReference type="SAM" id="MobiDB-lite"/>
    </source>
</evidence>
<feature type="region of interest" description="Disordered" evidence="1">
    <location>
        <begin position="27"/>
        <end position="53"/>
    </location>
</feature>
<dbReference type="EMBL" id="JBHMBW010000021">
    <property type="protein sequence ID" value="MFB9626169.1"/>
    <property type="molecule type" value="Genomic_DNA"/>
</dbReference>
<protein>
    <submittedName>
        <fullName evidence="4">RICIN domain-containing protein</fullName>
    </submittedName>
</protein>